<gene>
    <name evidence="8" type="ORF">BTJ39_23945</name>
</gene>
<evidence type="ECO:0000256" key="1">
    <source>
        <dbReference type="ARBA" id="ARBA00004219"/>
    </source>
</evidence>
<dbReference type="AlphaFoldDB" id="A0A1S8Y3D5"/>
<evidence type="ECO:0000259" key="6">
    <source>
        <dbReference type="Pfam" id="PF04829"/>
    </source>
</evidence>
<evidence type="ECO:0000256" key="4">
    <source>
        <dbReference type="ARBA" id="ARBA00023026"/>
    </source>
</evidence>
<accession>A0A1S8Y3D5</accession>
<feature type="region of interest" description="Disordered" evidence="5">
    <location>
        <begin position="354"/>
        <end position="374"/>
    </location>
</feature>
<dbReference type="OrthoDB" id="6455599at2"/>
<reference evidence="8 9" key="1">
    <citation type="submission" date="2016-12" db="EMBL/GenBank/DDBJ databases">
        <title>Izhakiella australiana sp. nov. of genus Izhakiella isolated from Australian desert.</title>
        <authorList>
            <person name="Ji M."/>
        </authorList>
    </citation>
    <scope>NUCLEOTIDE SEQUENCE [LARGE SCALE GENOMIC DNA]</scope>
    <source>
        <strain evidence="8 9">D4N98</strain>
    </source>
</reference>
<dbReference type="InterPro" id="IPR006914">
    <property type="entry name" value="VENN_dom"/>
</dbReference>
<keyword evidence="2" id="KW-0800">Toxin</keyword>
<evidence type="ECO:0000256" key="2">
    <source>
        <dbReference type="ARBA" id="ARBA00022656"/>
    </source>
</evidence>
<keyword evidence="9" id="KW-1185">Reference proteome</keyword>
<keyword evidence="4" id="KW-0843">Virulence</keyword>
<keyword evidence="3" id="KW-1266">Target cell cytoplasm</keyword>
<dbReference type="EMBL" id="MRUL01000045">
    <property type="protein sequence ID" value="OON33560.1"/>
    <property type="molecule type" value="Genomic_DNA"/>
</dbReference>
<dbReference type="GO" id="GO:0090729">
    <property type="term" value="F:toxin activity"/>
    <property type="evidence" value="ECO:0007669"/>
    <property type="project" value="UniProtKB-KW"/>
</dbReference>
<dbReference type="Pfam" id="PF04829">
    <property type="entry name" value="PT-VENN"/>
    <property type="match status" value="1"/>
</dbReference>
<feature type="domain" description="VENN motif-containing" evidence="6">
    <location>
        <begin position="282"/>
        <end position="332"/>
    </location>
</feature>
<dbReference type="Pfam" id="PF15542">
    <property type="entry name" value="Ntox50"/>
    <property type="match status" value="1"/>
</dbReference>
<comment type="caution">
    <text evidence="8">The sequence shown here is derived from an EMBL/GenBank/DDBJ whole genome shotgun (WGS) entry which is preliminary data.</text>
</comment>
<evidence type="ECO:0000313" key="9">
    <source>
        <dbReference type="Proteomes" id="UP000190667"/>
    </source>
</evidence>
<dbReference type="Proteomes" id="UP000190667">
    <property type="component" value="Unassembled WGS sequence"/>
</dbReference>
<dbReference type="STRING" id="1926881.BTJ39_23945"/>
<evidence type="ECO:0000259" key="7">
    <source>
        <dbReference type="Pfam" id="PF15542"/>
    </source>
</evidence>
<comment type="subcellular location">
    <subcellularLocation>
        <location evidence="1">Target cell</location>
        <location evidence="1">Target cell cytoplasm</location>
    </subcellularLocation>
</comment>
<proteinExistence type="predicted"/>
<evidence type="ECO:0000256" key="5">
    <source>
        <dbReference type="SAM" id="MobiDB-lite"/>
    </source>
</evidence>
<protein>
    <submittedName>
        <fullName evidence="8">Uncharacterized protein</fullName>
    </submittedName>
</protein>
<name>A0A1S8Y3D5_9GAMM</name>
<feature type="domain" description="Bacterial toxin 50" evidence="7">
    <location>
        <begin position="397"/>
        <end position="492"/>
    </location>
</feature>
<evidence type="ECO:0000313" key="8">
    <source>
        <dbReference type="EMBL" id="OON33560.1"/>
    </source>
</evidence>
<sequence length="495" mass="50587">MKAFCRLDTGTLGFSDIHNQADFSTAHQGVSLSSSGGFDPVANIRSNAANLALSGAGHNGHDEGTTRAAVSAGSLVIRDGKRQQQDVARLSRDADRANGSIGQIFDKEKEQRRLQAAQLIGEIGGQVSDIARTQGQIAGEKAKRDPQALKRAEAQLAAAGNRKPTPQQIAKQAYNNAMAPFGTGSSLQQALSAATAAVQGLAGGNMAQALSGAAAPYLAEQIHVLTTDPASGRVNVSANLMAHAVLGAVTAQLQGNSALAGAAGASTGEYIAQQLYPGVARNQLTEEQKQTISALSTLAAGLAGGLASDSSDGALTGAQAGKNAVENNALGDSEEPLIHIYPVNPLTSKMKLIGKDGKTLPGGGSGQSKTAKNSAITTEAVAASKAKKASSTREITVNKGQQNKHIPGTNEYKIASESGLNKSVITVSPDSLLSKLGSGQQVGKTPVGMPGSKERINYGKIIGNYIDPQTGASIPTTNGIVHYGKNGVHVVPARP</sequence>
<evidence type="ECO:0000256" key="3">
    <source>
        <dbReference type="ARBA" id="ARBA00022913"/>
    </source>
</evidence>
<dbReference type="InterPro" id="IPR029100">
    <property type="entry name" value="Ntox50"/>
</dbReference>
<organism evidence="8 9">
    <name type="scientific">Izhakiella australiensis</name>
    <dbReference type="NCBI Taxonomy" id="1926881"/>
    <lineage>
        <taxon>Bacteria</taxon>
        <taxon>Pseudomonadati</taxon>
        <taxon>Pseudomonadota</taxon>
        <taxon>Gammaproteobacteria</taxon>
        <taxon>Enterobacterales</taxon>
        <taxon>Erwiniaceae</taxon>
        <taxon>Izhakiella</taxon>
    </lineage>
</organism>